<protein>
    <submittedName>
        <fullName evidence="2">Protein shortage in chiasmata 1 ortholog</fullName>
    </submittedName>
</protein>
<dbReference type="Proteomes" id="UP001623349">
    <property type="component" value="Unassembled WGS sequence"/>
</dbReference>
<comment type="caution">
    <text evidence="2">The sequence shown here is derived from an EMBL/GenBank/DDBJ whole genome shotgun (WGS) entry which is preliminary data.</text>
</comment>
<keyword evidence="3" id="KW-1185">Reference proteome</keyword>
<dbReference type="PANTHER" id="PTHR35668">
    <property type="entry name" value="PROTEIN SHORTAGE IN CHIASMATA 1 ORTHOLOG"/>
    <property type="match status" value="1"/>
</dbReference>
<evidence type="ECO:0000256" key="1">
    <source>
        <dbReference type="SAM" id="MobiDB-lite"/>
    </source>
</evidence>
<feature type="compositionally biased region" description="Low complexity" evidence="1">
    <location>
        <begin position="572"/>
        <end position="582"/>
    </location>
</feature>
<gene>
    <name evidence="2" type="ORF">APTSU1_000377400</name>
</gene>
<evidence type="ECO:0000313" key="2">
    <source>
        <dbReference type="EMBL" id="GAB1288544.1"/>
    </source>
</evidence>
<dbReference type="PANTHER" id="PTHR35668:SF1">
    <property type="entry name" value="PROTEIN SHORTAGE IN CHIASMATA 1 ORTHOLOG"/>
    <property type="match status" value="1"/>
</dbReference>
<accession>A0ABQ0EN95</accession>
<evidence type="ECO:0000313" key="3">
    <source>
        <dbReference type="Proteomes" id="UP001623349"/>
    </source>
</evidence>
<dbReference type="InterPro" id="IPR039991">
    <property type="entry name" value="SHOC1"/>
</dbReference>
<reference evidence="2 3" key="1">
    <citation type="submission" date="2024-08" db="EMBL/GenBank/DDBJ databases">
        <title>The draft genome of Apodemus speciosus.</title>
        <authorList>
            <person name="Nabeshima K."/>
            <person name="Suzuki S."/>
            <person name="Onuma M."/>
        </authorList>
    </citation>
    <scope>NUCLEOTIDE SEQUENCE [LARGE SCALE GENOMIC DNA]</scope>
    <source>
        <strain evidence="2">IB14-021</strain>
    </source>
</reference>
<proteinExistence type="predicted"/>
<feature type="compositionally biased region" description="Basic and acidic residues" evidence="1">
    <location>
        <begin position="1306"/>
        <end position="1345"/>
    </location>
</feature>
<name>A0ABQ0EN95_APOSI</name>
<dbReference type="Pfam" id="PF17825">
    <property type="entry name" value="DUF5587"/>
    <property type="match status" value="3"/>
</dbReference>
<feature type="region of interest" description="Disordered" evidence="1">
    <location>
        <begin position="1306"/>
        <end position="1396"/>
    </location>
</feature>
<sequence length="1628" mass="185141">MALNGKAMFSAFKYCAIDYLHENTVKERLYRDALLLQIPSCLNQNKQVIDDKYRRPWTRAVPVPDMTDNSVLEQWRTRFCVEDVPEKKTITGMMINGKFEEIVPSSNPNSPPGIENDKPFPSKDYTDDFIPVKCSQYCPGVKAEHQGLLIDEEMVFMTKARDNHLPTVHSLLSRLKLYLVKDPFLAFKEELSGKNNFTYVIPHTVIALVPENILCIATGVDALGERFSVQERLKPFVRDFHMAEETFCKKNLPSVFPFGFKSLISTNPKQEILILPPSKLKEPLNSIPKIMDSVDESARFKRDLTSKHELDTEDIKCSSAENLTFASLCEPECSEPGDLEMPPTHLNLPRQHSSVSSLYTGFQTFPFSAACKIHLLSAGESANKYCMLWQLGGCRSSWVSFLLTVPRFQEPSSQYSLADMRNIFSIKGDSLVINPAKAKGWRQARLNPVMAETLEHLKAYLCHNGLSSQETRLEIFLPTKVLQLESWLEHKSRPSPIVPISEKSADVHQLHPQKRPIPSSAKEVPRLCLSGESVSVKKSKIEANPKSDQELGARVIQKIEASGAGLGDPVPSAKSASSQIKASYDKKRDDLDLLSEFIILRSKHQTFPSEADVKSHDQDQKNEFQDKEKYSLTLQEESPVVSNNKTPEEKCQERRDDIIEIPASDTQCQAYCLLEAAAIPILKKLVCLCTYPAANWKFATVNFDQTRFFLKEQEKIINDVIHQDKSGERKMTFKHAALLHLLVTIRDVLLTCNLDTALGYLSNAKDIYKSVLDSCLDNIWRQLKILQFIKEKRPKTNNKIQELQRQILSRLQSQQKMKVEYWVLIIIRMDSDGEKHLLVKTLKKIEGKQTSGCSVTMTVLRSNERKDYLETTSVLKGTHACVVVHNHSIGADFPWNSFSLVVEYNHVGHSCWAEHCQRLDIPFLAFKVAVPETALQSRASLDPFGGFLLEIPIPYVFFASEGLLNTPEILRLLESTYNITLVERCCCESLRLFGSTECYVVVTIDEHTAVVVQDLEELHHEKASDNIIMRYHLTGKTLHHLAQIYAALVSSGLKSEELDVKLIIAPGVEETALIIRQIADYNLMTSKRDPHEWLDKSWEELSLLDFPCVNPLVAQLMLHRAPSLHWLLRATPAELQTLLPQVPGKVLKKTSTGAGEMAQQLRAPTALPEVLSSIPSNHMVAHNHLMPSSGHFCSITSLFKISSPSMTKSSQITSLQEDMNQAGLSVSQSSAPVTQEHDDYYSHVTQEHDDYYSRVTQERDDYYSRVTQERDDYYSRVTQERDDYYSRVTQEHDDYYSRVTQERDDYYSRVTQERDDYYSRVTQERDDYYSRVTQERDDYHSREGTLLKGTSSCPVEPRETPFLSPSAAARSQGSGWEDSSRGPDTAQDNPAQDNPFLMDAQSKKVTWPAFPSRSDSESGVFSLGLTQVSCEPIMPLADSQRRGTHGFVNCPEAERTRSMQVSTPVFLPESSQSRLYWDFKKNSCRERIYSFSPSCGAEQTSYNKWHSQKDDFSSNQPGPWEELEDTYRNANAGTKETFWRALPTVPSWDSVYASESNINQRGPKGRNFCQRAGNYLRQRRLPVSSSNRGDYETPTDLMYPQVPQPKKRRLMYEKVPGRVDGQTRLKFL</sequence>
<feature type="region of interest" description="Disordered" evidence="1">
    <location>
        <begin position="563"/>
        <end position="582"/>
    </location>
</feature>
<organism evidence="2 3">
    <name type="scientific">Apodemus speciosus</name>
    <name type="common">Large Japanese field mouse</name>
    <dbReference type="NCBI Taxonomy" id="105296"/>
    <lineage>
        <taxon>Eukaryota</taxon>
        <taxon>Metazoa</taxon>
        <taxon>Chordata</taxon>
        <taxon>Craniata</taxon>
        <taxon>Vertebrata</taxon>
        <taxon>Euteleostomi</taxon>
        <taxon>Mammalia</taxon>
        <taxon>Eutheria</taxon>
        <taxon>Euarchontoglires</taxon>
        <taxon>Glires</taxon>
        <taxon>Rodentia</taxon>
        <taxon>Myomorpha</taxon>
        <taxon>Muroidea</taxon>
        <taxon>Muridae</taxon>
        <taxon>Murinae</taxon>
        <taxon>Apodemus</taxon>
    </lineage>
</organism>
<dbReference type="EMBL" id="BAAFST010000004">
    <property type="protein sequence ID" value="GAB1288544.1"/>
    <property type="molecule type" value="Genomic_DNA"/>
</dbReference>